<keyword evidence="2" id="KW-1133">Transmembrane helix</keyword>
<dbReference type="EMBL" id="CDPU01000008">
    <property type="protein sequence ID" value="CEO47760.1"/>
    <property type="molecule type" value="Genomic_DNA"/>
</dbReference>
<dbReference type="Proteomes" id="UP000616885">
    <property type="component" value="Unassembled WGS sequence"/>
</dbReference>
<evidence type="ECO:0000256" key="2">
    <source>
        <dbReference type="SAM" id="Phobius"/>
    </source>
</evidence>
<dbReference type="AlphaFoldDB" id="A0A0B7JYP5"/>
<evidence type="ECO:0000313" key="3">
    <source>
        <dbReference type="EMBL" id="CEO47760.1"/>
    </source>
</evidence>
<feature type="transmembrane region" description="Helical" evidence="2">
    <location>
        <begin position="140"/>
        <end position="160"/>
    </location>
</feature>
<organism evidence="3">
    <name type="scientific">Bionectria ochroleuca</name>
    <name type="common">Gliocladium roseum</name>
    <dbReference type="NCBI Taxonomy" id="29856"/>
    <lineage>
        <taxon>Eukaryota</taxon>
        <taxon>Fungi</taxon>
        <taxon>Dikarya</taxon>
        <taxon>Ascomycota</taxon>
        <taxon>Pezizomycotina</taxon>
        <taxon>Sordariomycetes</taxon>
        <taxon>Hypocreomycetidae</taxon>
        <taxon>Hypocreales</taxon>
        <taxon>Bionectriaceae</taxon>
        <taxon>Clonostachys</taxon>
    </lineage>
</organism>
<protein>
    <recommendedName>
        <fullName evidence="5">MARVEL domain-containing protein</fullName>
    </recommendedName>
</protein>
<keyword evidence="2" id="KW-0472">Membrane</keyword>
<feature type="transmembrane region" description="Helical" evidence="2">
    <location>
        <begin position="71"/>
        <end position="92"/>
    </location>
</feature>
<proteinExistence type="predicted"/>
<feature type="region of interest" description="Disordered" evidence="1">
    <location>
        <begin position="180"/>
        <end position="208"/>
    </location>
</feature>
<accession>A0A0B7JYP5</accession>
<evidence type="ECO:0000256" key="1">
    <source>
        <dbReference type="SAM" id="MobiDB-lite"/>
    </source>
</evidence>
<reference evidence="4" key="2">
    <citation type="submission" date="2020-10" db="EMBL/GenBank/DDBJ databases">
        <title>High-Quality Genome Resource of Clonostachys rosea strain S41 by Oxford Nanopore Long-Read Sequencing.</title>
        <authorList>
            <person name="Wang H."/>
        </authorList>
    </citation>
    <scope>NUCLEOTIDE SEQUENCE</scope>
    <source>
        <strain evidence="4">S41</strain>
    </source>
</reference>
<dbReference type="EMBL" id="JADCTT010000003">
    <property type="protein sequence ID" value="KAF9755555.1"/>
    <property type="molecule type" value="Genomic_DNA"/>
</dbReference>
<feature type="transmembrane region" description="Helical" evidence="2">
    <location>
        <begin position="41"/>
        <end position="64"/>
    </location>
</feature>
<sequence>MLFGIIFGSNRIFQLITLIPIVGMLSWFVEGFTSANSLTPNSILVLFIVSVIAFAWAFFTLVLYNRSKRNAHFIAIVDALIFGGLIAGVYFLRGIASANCVDVSVNRSDDWTVNLGDVRVSGPGVSVSWRTSKRCAMLKASFALGIINVILFFVTTIVAFSHGGGFGDYDDYEYRTRSRSRHHSDRHSHRSGSRHSHHSHHSHRRVYV</sequence>
<gene>
    <name evidence="3" type="ORF">BN869_000003815_1</name>
    <name evidence="4" type="ORF">IM811_010996</name>
</gene>
<evidence type="ECO:0000313" key="4">
    <source>
        <dbReference type="EMBL" id="KAF9755555.1"/>
    </source>
</evidence>
<name>A0A0B7JYP5_BIOOC</name>
<keyword evidence="2" id="KW-0812">Transmembrane</keyword>
<evidence type="ECO:0008006" key="5">
    <source>
        <dbReference type="Google" id="ProtNLM"/>
    </source>
</evidence>
<reference evidence="3" key="1">
    <citation type="submission" date="2015-01" db="EMBL/GenBank/DDBJ databases">
        <authorList>
            <person name="Durling Mikael"/>
        </authorList>
    </citation>
    <scope>NUCLEOTIDE SEQUENCE</scope>
</reference>
<feature type="transmembrane region" description="Helical" evidence="2">
    <location>
        <begin position="12"/>
        <end position="29"/>
    </location>
</feature>